<dbReference type="Pfam" id="PF00728">
    <property type="entry name" value="Glyco_hydro_20"/>
    <property type="match status" value="1"/>
</dbReference>
<dbReference type="GO" id="GO:0005975">
    <property type="term" value="P:carbohydrate metabolic process"/>
    <property type="evidence" value="ECO:0007669"/>
    <property type="project" value="InterPro"/>
</dbReference>
<evidence type="ECO:0000313" key="9">
    <source>
        <dbReference type="EMBL" id="MBK1790934.1"/>
    </source>
</evidence>
<dbReference type="EMBL" id="JAENIM010000037">
    <property type="protein sequence ID" value="MBK1790934.1"/>
    <property type="molecule type" value="Genomic_DNA"/>
</dbReference>
<reference evidence="9" key="1">
    <citation type="submission" date="2021-01" db="EMBL/GenBank/DDBJ databases">
        <title>Modified the classification status of verrucomicrobia.</title>
        <authorList>
            <person name="Feng X."/>
        </authorList>
    </citation>
    <scope>NUCLEOTIDE SEQUENCE</scope>
    <source>
        <strain evidence="9">_KCTC 22039</strain>
    </source>
</reference>
<evidence type="ECO:0000256" key="1">
    <source>
        <dbReference type="ARBA" id="ARBA00001231"/>
    </source>
</evidence>
<dbReference type="InterPro" id="IPR025705">
    <property type="entry name" value="Beta_hexosaminidase_sua/sub"/>
</dbReference>
<feature type="domain" description="Beta-hexosaminidase bacterial type N-terminal" evidence="8">
    <location>
        <begin position="39"/>
        <end position="159"/>
    </location>
</feature>
<protein>
    <recommendedName>
        <fullName evidence="3">beta-N-acetylhexosaminidase</fullName>
        <ecNumber evidence="3">3.2.1.52</ecNumber>
    </recommendedName>
</protein>
<comment type="similarity">
    <text evidence="2">Belongs to the glycosyl hydrolase 20 family.</text>
</comment>
<gene>
    <name evidence="9" type="ORF">JIN82_07170</name>
</gene>
<evidence type="ECO:0000256" key="2">
    <source>
        <dbReference type="ARBA" id="ARBA00006285"/>
    </source>
</evidence>
<comment type="caution">
    <text evidence="9">The sequence shown here is derived from an EMBL/GenBank/DDBJ whole genome shotgun (WGS) entry which is preliminary data.</text>
</comment>
<evidence type="ECO:0000256" key="6">
    <source>
        <dbReference type="PIRSR" id="PIRSR625705-1"/>
    </source>
</evidence>
<evidence type="ECO:0000256" key="4">
    <source>
        <dbReference type="ARBA" id="ARBA00022801"/>
    </source>
</evidence>
<keyword evidence="4" id="KW-0378">Hydrolase</keyword>
<dbReference type="Pfam" id="PF02838">
    <property type="entry name" value="Glyco_hydro_20b"/>
    <property type="match status" value="1"/>
</dbReference>
<dbReference type="Gene3D" id="3.20.20.80">
    <property type="entry name" value="Glycosidases"/>
    <property type="match status" value="1"/>
</dbReference>
<dbReference type="RefSeq" id="WP_200310955.1">
    <property type="nucleotide sequence ID" value="NZ_JAENIM010000037.1"/>
</dbReference>
<keyword evidence="5" id="KW-0326">Glycosidase</keyword>
<dbReference type="PRINTS" id="PR00738">
    <property type="entry name" value="GLHYDRLASE20"/>
</dbReference>
<evidence type="ECO:0000256" key="3">
    <source>
        <dbReference type="ARBA" id="ARBA00012663"/>
    </source>
</evidence>
<proteinExistence type="inferred from homology"/>
<dbReference type="Proteomes" id="UP000624703">
    <property type="component" value="Unassembled WGS sequence"/>
</dbReference>
<dbReference type="InterPro" id="IPR015882">
    <property type="entry name" value="HEX_bac_N"/>
</dbReference>
<dbReference type="AlphaFoldDB" id="A0A8J7SIX3"/>
<sequence length="518" mass="59226">MNDLKKTSRCYSSGLMAAAVGVWVSFSGAEMRAEQSPVTVPATQPWSLTGGELAWPTQLGVFVEASDLELLANEFAVFKSEWAEISKADIKLTDKQAAHLVIELDGANKKLGEQAYQLEVGDQIKLSASTNTGIFYGLQTLSQLAGTGDAVAKGMVVDQPKVKQRAMMVDCGRRYFEIEYLEKLMRQMARLKMNVLHLHFTEWNGFRLKSEVYPGLASEQAYSKKDIRHLQDYAAKYHIEIVPEIDLPAHATWITNYAPELGFKSASMRQAKWQGDEANEKNQAWVIDVSKRKNREWINNLLNEWIPLFDSQYFHIGGDEWQYDEQKNAAPEMVAAAMEMGFSHPGDIFVDWINEVNELVKSHGKTTQIWNWWNFSPNKTKRNETSIHPADDIVINVWNRPRQKAILDAGYQVILTPESGKEGLYVTPGKGEGKPGDYGYVRYEWLYDNWKPLKHEQVLGYKMCLWADGAEENEDDWFNKFYQMPLAVMADRVWGGPSHDGFKKFEEVTKQQRAQIWR</sequence>
<dbReference type="Gene3D" id="3.30.379.10">
    <property type="entry name" value="Chitobiase/beta-hexosaminidase domain 2-like"/>
    <property type="match status" value="1"/>
</dbReference>
<dbReference type="PANTHER" id="PTHR22600:SF57">
    <property type="entry name" value="BETA-N-ACETYLHEXOSAMINIDASE"/>
    <property type="match status" value="1"/>
</dbReference>
<dbReference type="GO" id="GO:0004563">
    <property type="term" value="F:beta-N-acetylhexosaminidase activity"/>
    <property type="evidence" value="ECO:0007669"/>
    <property type="project" value="UniProtKB-EC"/>
</dbReference>
<comment type="catalytic activity">
    <reaction evidence="1">
        <text>Hydrolysis of terminal non-reducing N-acetyl-D-hexosamine residues in N-acetyl-beta-D-hexosaminides.</text>
        <dbReference type="EC" id="3.2.1.52"/>
    </reaction>
</comment>
<dbReference type="GO" id="GO:0030203">
    <property type="term" value="P:glycosaminoglycan metabolic process"/>
    <property type="evidence" value="ECO:0007669"/>
    <property type="project" value="TreeGrafter"/>
</dbReference>
<dbReference type="SUPFAM" id="SSF55545">
    <property type="entry name" value="beta-N-acetylhexosaminidase-like domain"/>
    <property type="match status" value="1"/>
</dbReference>
<name>A0A8J7SIX3_9BACT</name>
<accession>A0A8J7SIX3</accession>
<organism evidence="9 10">
    <name type="scientific">Persicirhabdus sediminis</name>
    <dbReference type="NCBI Taxonomy" id="454144"/>
    <lineage>
        <taxon>Bacteria</taxon>
        <taxon>Pseudomonadati</taxon>
        <taxon>Verrucomicrobiota</taxon>
        <taxon>Verrucomicrobiia</taxon>
        <taxon>Verrucomicrobiales</taxon>
        <taxon>Verrucomicrobiaceae</taxon>
        <taxon>Persicirhabdus</taxon>
    </lineage>
</organism>
<evidence type="ECO:0000313" key="10">
    <source>
        <dbReference type="Proteomes" id="UP000624703"/>
    </source>
</evidence>
<dbReference type="PANTHER" id="PTHR22600">
    <property type="entry name" value="BETA-HEXOSAMINIDASE"/>
    <property type="match status" value="1"/>
</dbReference>
<dbReference type="EC" id="3.2.1.52" evidence="3"/>
<dbReference type="SUPFAM" id="SSF51445">
    <property type="entry name" value="(Trans)glycosidases"/>
    <property type="match status" value="1"/>
</dbReference>
<dbReference type="InterPro" id="IPR017853">
    <property type="entry name" value="GH"/>
</dbReference>
<feature type="domain" description="Glycoside hydrolase family 20 catalytic" evidence="7">
    <location>
        <begin position="165"/>
        <end position="495"/>
    </location>
</feature>
<feature type="active site" description="Proton donor" evidence="6">
    <location>
        <position position="320"/>
    </location>
</feature>
<evidence type="ECO:0000259" key="7">
    <source>
        <dbReference type="Pfam" id="PF00728"/>
    </source>
</evidence>
<keyword evidence="10" id="KW-1185">Reference proteome</keyword>
<dbReference type="InterPro" id="IPR029018">
    <property type="entry name" value="Hex-like_dom2"/>
</dbReference>
<dbReference type="GO" id="GO:0016020">
    <property type="term" value="C:membrane"/>
    <property type="evidence" value="ECO:0007669"/>
    <property type="project" value="TreeGrafter"/>
</dbReference>
<evidence type="ECO:0000259" key="8">
    <source>
        <dbReference type="Pfam" id="PF02838"/>
    </source>
</evidence>
<evidence type="ECO:0000256" key="5">
    <source>
        <dbReference type="ARBA" id="ARBA00023295"/>
    </source>
</evidence>
<dbReference type="InterPro" id="IPR015883">
    <property type="entry name" value="Glyco_hydro_20_cat"/>
</dbReference>